<keyword evidence="7" id="KW-1185">Reference proteome</keyword>
<keyword evidence="3" id="KW-0809">Transit peptide</keyword>
<organism evidence="6 7">
    <name type="scientific">Jimgerdemannia flammicorona</name>
    <dbReference type="NCBI Taxonomy" id="994334"/>
    <lineage>
        <taxon>Eukaryota</taxon>
        <taxon>Fungi</taxon>
        <taxon>Fungi incertae sedis</taxon>
        <taxon>Mucoromycota</taxon>
        <taxon>Mucoromycotina</taxon>
        <taxon>Endogonomycetes</taxon>
        <taxon>Endogonales</taxon>
        <taxon>Endogonaceae</taxon>
        <taxon>Jimgerdemannia</taxon>
    </lineage>
</organism>
<dbReference type="GO" id="GO:0005739">
    <property type="term" value="C:mitochondrion"/>
    <property type="evidence" value="ECO:0007669"/>
    <property type="project" value="UniProtKB-SubCell"/>
</dbReference>
<sequence>SEPSSFAGVCGISGYALHSLLIHRTSSKLSPFRVHVYNNLPVPVATMATRAKLTLAASCVFTVSTIYVVHYMQRSQKEQMALGVEKDDERLKKKRKQEQNVLELQTQIALQQELEKTQRVSQKA</sequence>
<dbReference type="EMBL" id="RBNI01014992">
    <property type="protein sequence ID" value="RUP17644.1"/>
    <property type="molecule type" value="Genomic_DNA"/>
</dbReference>
<evidence type="ECO:0000313" key="7">
    <source>
        <dbReference type="Proteomes" id="UP000268093"/>
    </source>
</evidence>
<keyword evidence="5" id="KW-0472">Membrane</keyword>
<dbReference type="InterPro" id="IPR031568">
    <property type="entry name" value="Pet117"/>
</dbReference>
<evidence type="ECO:0000256" key="3">
    <source>
        <dbReference type="ARBA" id="ARBA00022946"/>
    </source>
</evidence>
<evidence type="ECO:0000313" key="6">
    <source>
        <dbReference type="EMBL" id="RUP17644.1"/>
    </source>
</evidence>
<dbReference type="PANTHER" id="PTHR28163">
    <property type="entry name" value="PROTEIN PET117 HOMOLOG, MITOCHONDRIAL"/>
    <property type="match status" value="1"/>
</dbReference>
<dbReference type="OrthoDB" id="76305at2759"/>
<evidence type="ECO:0000256" key="5">
    <source>
        <dbReference type="SAM" id="Phobius"/>
    </source>
</evidence>
<reference evidence="6 7" key="1">
    <citation type="journal article" date="2018" name="New Phytol.">
        <title>Phylogenomics of Endogonaceae and evolution of mycorrhizas within Mucoromycota.</title>
        <authorList>
            <person name="Chang Y."/>
            <person name="Desiro A."/>
            <person name="Na H."/>
            <person name="Sandor L."/>
            <person name="Lipzen A."/>
            <person name="Clum A."/>
            <person name="Barry K."/>
            <person name="Grigoriev I.V."/>
            <person name="Martin F.M."/>
            <person name="Stajich J.E."/>
            <person name="Smith M.E."/>
            <person name="Bonito G."/>
            <person name="Spatafora J.W."/>
        </authorList>
    </citation>
    <scope>NUCLEOTIDE SEQUENCE [LARGE SCALE GENOMIC DNA]</scope>
    <source>
        <strain evidence="6 7">GMNB39</strain>
    </source>
</reference>
<dbReference type="PANTHER" id="PTHR28163:SF1">
    <property type="entry name" value="PROTEIN PET117 HOMOLOG, MITOCHONDRIAL"/>
    <property type="match status" value="1"/>
</dbReference>
<keyword evidence="4" id="KW-0496">Mitochondrion</keyword>
<keyword evidence="5" id="KW-1133">Transmembrane helix</keyword>
<accession>A0A433B9X1</accession>
<evidence type="ECO:0000256" key="2">
    <source>
        <dbReference type="ARBA" id="ARBA00008197"/>
    </source>
</evidence>
<feature type="non-terminal residue" evidence="6">
    <location>
        <position position="1"/>
    </location>
</feature>
<comment type="caution">
    <text evidence="6">The sequence shown here is derived from an EMBL/GenBank/DDBJ whole genome shotgun (WGS) entry which is preliminary data.</text>
</comment>
<keyword evidence="5" id="KW-0812">Transmembrane</keyword>
<name>A0A433B9X1_9FUNG</name>
<evidence type="ECO:0000256" key="4">
    <source>
        <dbReference type="ARBA" id="ARBA00023128"/>
    </source>
</evidence>
<dbReference type="GO" id="GO:0033617">
    <property type="term" value="P:mitochondrial respiratory chain complex IV assembly"/>
    <property type="evidence" value="ECO:0007669"/>
    <property type="project" value="TreeGrafter"/>
</dbReference>
<comment type="subcellular location">
    <subcellularLocation>
        <location evidence="1">Mitochondrion</location>
    </subcellularLocation>
</comment>
<proteinExistence type="inferred from homology"/>
<comment type="similarity">
    <text evidence="2">Belongs to the PET117 family.</text>
</comment>
<gene>
    <name evidence="6" type="ORF">BC936DRAFT_139432</name>
</gene>
<evidence type="ECO:0000256" key="1">
    <source>
        <dbReference type="ARBA" id="ARBA00004173"/>
    </source>
</evidence>
<feature type="transmembrane region" description="Helical" evidence="5">
    <location>
        <begin position="53"/>
        <end position="72"/>
    </location>
</feature>
<dbReference type="Proteomes" id="UP000268093">
    <property type="component" value="Unassembled WGS sequence"/>
</dbReference>
<dbReference type="AlphaFoldDB" id="A0A433B9X1"/>
<dbReference type="Pfam" id="PF15786">
    <property type="entry name" value="PET117"/>
    <property type="match status" value="1"/>
</dbReference>
<protein>
    <submittedName>
        <fullName evidence="6">Uncharacterized protein</fullName>
    </submittedName>
</protein>